<proteinExistence type="predicted"/>
<keyword evidence="1" id="KW-0472">Membrane</keyword>
<feature type="transmembrane region" description="Helical" evidence="1">
    <location>
        <begin position="20"/>
        <end position="43"/>
    </location>
</feature>
<gene>
    <name evidence="2" type="ORF">OUZ56_001914</name>
</gene>
<reference evidence="2 3" key="1">
    <citation type="journal article" date="2023" name="Nucleic Acids Res.">
        <title>The hologenome of Daphnia magna reveals possible DNA methylation and microbiome-mediated evolution of the host genome.</title>
        <authorList>
            <person name="Chaturvedi A."/>
            <person name="Li X."/>
            <person name="Dhandapani V."/>
            <person name="Marshall H."/>
            <person name="Kissane S."/>
            <person name="Cuenca-Cambronero M."/>
            <person name="Asole G."/>
            <person name="Calvet F."/>
            <person name="Ruiz-Romero M."/>
            <person name="Marangio P."/>
            <person name="Guigo R."/>
            <person name="Rago D."/>
            <person name="Mirbahai L."/>
            <person name="Eastwood N."/>
            <person name="Colbourne J.K."/>
            <person name="Zhou J."/>
            <person name="Mallon E."/>
            <person name="Orsini L."/>
        </authorList>
    </citation>
    <scope>NUCLEOTIDE SEQUENCE [LARGE SCALE GENOMIC DNA]</scope>
    <source>
        <strain evidence="2">LRV0_1</strain>
    </source>
</reference>
<dbReference type="EMBL" id="JAOYFB010000036">
    <property type="protein sequence ID" value="KAK4019913.1"/>
    <property type="molecule type" value="Genomic_DNA"/>
</dbReference>
<sequence>MNPQGYGQSTSTLIFAKNLVLPAVHFVLGIHFSLTIPFFFSLFKMANSHDRKSCKKTRRTQTTFLTTTASKRLQMLNKRTTNQLGY</sequence>
<keyword evidence="3" id="KW-1185">Reference proteome</keyword>
<name>A0ABR0A4L6_9CRUS</name>
<comment type="caution">
    <text evidence="2">The sequence shown here is derived from an EMBL/GenBank/DDBJ whole genome shotgun (WGS) entry which is preliminary data.</text>
</comment>
<evidence type="ECO:0000313" key="2">
    <source>
        <dbReference type="EMBL" id="KAK4019913.1"/>
    </source>
</evidence>
<accession>A0ABR0A4L6</accession>
<keyword evidence="1" id="KW-0812">Transmembrane</keyword>
<protein>
    <recommendedName>
        <fullName evidence="4">Transmembrane protein</fullName>
    </recommendedName>
</protein>
<keyword evidence="1" id="KW-1133">Transmembrane helix</keyword>
<organism evidence="2 3">
    <name type="scientific">Daphnia magna</name>
    <dbReference type="NCBI Taxonomy" id="35525"/>
    <lineage>
        <taxon>Eukaryota</taxon>
        <taxon>Metazoa</taxon>
        <taxon>Ecdysozoa</taxon>
        <taxon>Arthropoda</taxon>
        <taxon>Crustacea</taxon>
        <taxon>Branchiopoda</taxon>
        <taxon>Diplostraca</taxon>
        <taxon>Cladocera</taxon>
        <taxon>Anomopoda</taxon>
        <taxon>Daphniidae</taxon>
        <taxon>Daphnia</taxon>
    </lineage>
</organism>
<evidence type="ECO:0000313" key="3">
    <source>
        <dbReference type="Proteomes" id="UP001234178"/>
    </source>
</evidence>
<dbReference type="Proteomes" id="UP001234178">
    <property type="component" value="Unassembled WGS sequence"/>
</dbReference>
<evidence type="ECO:0000256" key="1">
    <source>
        <dbReference type="SAM" id="Phobius"/>
    </source>
</evidence>
<evidence type="ECO:0008006" key="4">
    <source>
        <dbReference type="Google" id="ProtNLM"/>
    </source>
</evidence>